<gene>
    <name evidence="1" type="ORF">H2O1_2830</name>
</gene>
<organism evidence="1">
    <name type="scientific">Bacillus amyloliquefaciens</name>
    <name type="common">Bacillus velezensis</name>
    <dbReference type="NCBI Taxonomy" id="1390"/>
    <lineage>
        <taxon>Bacteria</taxon>
        <taxon>Bacillati</taxon>
        <taxon>Bacillota</taxon>
        <taxon>Bacilli</taxon>
        <taxon>Bacillales</taxon>
        <taxon>Bacillaceae</taxon>
        <taxon>Bacillus</taxon>
        <taxon>Bacillus amyloliquefaciens group</taxon>
    </lineage>
</organism>
<dbReference type="EMBL" id="MK570509">
    <property type="protein sequence ID" value="QFG70550.1"/>
    <property type="molecule type" value="Genomic_DNA"/>
</dbReference>
<name>A0A5P6A6G3_BACAM</name>
<dbReference type="EC" id="1.8.1.9" evidence="1"/>
<protein>
    <submittedName>
        <fullName evidence="1">Thioredoxin reductase</fullName>
        <ecNumber evidence="1">1.8.1.9</ecNumber>
    </submittedName>
</protein>
<reference evidence="1" key="1">
    <citation type="submission" date="2019-02" db="EMBL/GenBank/DDBJ databases">
        <title>Surfactin genes in H2O-1 strain.</title>
        <authorList>
            <person name="Seldin L."/>
        </authorList>
    </citation>
    <scope>NUCLEOTIDE SEQUENCE</scope>
    <source>
        <strain evidence="1">H2O-1</strain>
    </source>
</reference>
<sequence length="74" mass="8567">MKRDASYWELDKVEDFLFGGDTAVDWANELKPIARVVSKAAWRKWGGLQFREHCQTESGLSEVIKLDELIINRV</sequence>
<evidence type="ECO:0000313" key="1">
    <source>
        <dbReference type="EMBL" id="QFG70550.1"/>
    </source>
</evidence>
<accession>A0A5P6A6G3</accession>
<dbReference type="AlphaFoldDB" id="A0A5P6A6G3"/>
<keyword evidence="1" id="KW-0560">Oxidoreductase</keyword>
<proteinExistence type="predicted"/>
<dbReference type="GO" id="GO:0004791">
    <property type="term" value="F:thioredoxin-disulfide reductase (NADPH) activity"/>
    <property type="evidence" value="ECO:0007669"/>
    <property type="project" value="UniProtKB-EC"/>
</dbReference>